<feature type="transmembrane region" description="Helical" evidence="2">
    <location>
        <begin position="59"/>
        <end position="76"/>
    </location>
</feature>
<reference evidence="3 4" key="1">
    <citation type="submission" date="2019-12" db="EMBL/GenBank/DDBJ databases">
        <title>Mucilaginibacter sp. HMF7410 genome sequencing and assembly.</title>
        <authorList>
            <person name="Kang H."/>
            <person name="Cha I."/>
            <person name="Kim H."/>
            <person name="Joh K."/>
        </authorList>
    </citation>
    <scope>NUCLEOTIDE SEQUENCE [LARGE SCALE GENOMIC DNA]</scope>
    <source>
        <strain evidence="3 4">HMF7410</strain>
    </source>
</reference>
<feature type="region of interest" description="Disordered" evidence="1">
    <location>
        <begin position="121"/>
        <end position="146"/>
    </location>
</feature>
<keyword evidence="2" id="KW-1133">Transmembrane helix</keyword>
<accession>A0A7K1SSA4</accession>
<keyword evidence="2" id="KW-0472">Membrane</keyword>
<dbReference type="GO" id="GO:0055085">
    <property type="term" value="P:transmembrane transport"/>
    <property type="evidence" value="ECO:0007669"/>
    <property type="project" value="InterPro"/>
</dbReference>
<protein>
    <submittedName>
        <fullName evidence="3">Low affinity iron permease family protein</fullName>
    </submittedName>
</protein>
<keyword evidence="2" id="KW-0812">Transmembrane</keyword>
<sequence>MKFIKYYFSDSTRKDFWGAITTKVIKWTGSTAGIMTANGLMLLWLVYGYFKHYSENSQMILNTGTSIITFIMLFLIQKGQNKADKATQLKLDEIIYALETGNNKRLGIEKLTEEELDQIKEEYNLDEEDNDEAKEEEEIKKDEVKI</sequence>
<feature type="compositionally biased region" description="Basic and acidic residues" evidence="1">
    <location>
        <begin position="137"/>
        <end position="146"/>
    </location>
</feature>
<dbReference type="InterPro" id="IPR007251">
    <property type="entry name" value="Iron_permease_Fet4"/>
</dbReference>
<evidence type="ECO:0000256" key="1">
    <source>
        <dbReference type="SAM" id="MobiDB-lite"/>
    </source>
</evidence>
<feature type="compositionally biased region" description="Acidic residues" evidence="1">
    <location>
        <begin position="124"/>
        <end position="136"/>
    </location>
</feature>
<dbReference type="AlphaFoldDB" id="A0A7K1SSA4"/>
<evidence type="ECO:0000256" key="2">
    <source>
        <dbReference type="SAM" id="Phobius"/>
    </source>
</evidence>
<feature type="transmembrane region" description="Helical" evidence="2">
    <location>
        <begin position="24"/>
        <end position="47"/>
    </location>
</feature>
<keyword evidence="4" id="KW-1185">Reference proteome</keyword>
<evidence type="ECO:0000313" key="4">
    <source>
        <dbReference type="Proteomes" id="UP000462014"/>
    </source>
</evidence>
<dbReference type="EMBL" id="WPIK01000001">
    <property type="protein sequence ID" value="MVN20199.1"/>
    <property type="molecule type" value="Genomic_DNA"/>
</dbReference>
<proteinExistence type="predicted"/>
<comment type="caution">
    <text evidence="3">The sequence shown here is derived from an EMBL/GenBank/DDBJ whole genome shotgun (WGS) entry which is preliminary data.</text>
</comment>
<gene>
    <name evidence="3" type="ORF">GO621_01445</name>
</gene>
<name>A0A7K1SSA4_9SPHI</name>
<evidence type="ECO:0000313" key="3">
    <source>
        <dbReference type="EMBL" id="MVN20199.1"/>
    </source>
</evidence>
<organism evidence="3 4">
    <name type="scientific">Mucilaginibacter arboris</name>
    <dbReference type="NCBI Taxonomy" id="2682090"/>
    <lineage>
        <taxon>Bacteria</taxon>
        <taxon>Pseudomonadati</taxon>
        <taxon>Bacteroidota</taxon>
        <taxon>Sphingobacteriia</taxon>
        <taxon>Sphingobacteriales</taxon>
        <taxon>Sphingobacteriaceae</taxon>
        <taxon>Mucilaginibacter</taxon>
    </lineage>
</organism>
<dbReference type="Proteomes" id="UP000462014">
    <property type="component" value="Unassembled WGS sequence"/>
</dbReference>
<dbReference type="RefSeq" id="WP_157563369.1">
    <property type="nucleotide sequence ID" value="NZ_WPIK01000001.1"/>
</dbReference>
<dbReference type="Pfam" id="PF04120">
    <property type="entry name" value="Iron_permease"/>
    <property type="match status" value="1"/>
</dbReference>